<reference evidence="5" key="1">
    <citation type="journal article" date="2014" name="Genome Announc.">
        <title>Draft Genome Sequences of Three Alkaliphilic Bacillus Strains, Bacillus wakoensis JCM 9140T, Bacillus akibai JCM 9157T, and Bacillus hemicellulosilyticus JCM 9152T.</title>
        <authorList>
            <person name="Yuki M."/>
            <person name="Oshima K."/>
            <person name="Suda W."/>
            <person name="Oshida Y."/>
            <person name="Kitamura K."/>
            <person name="Iida T."/>
            <person name="Hattori M."/>
            <person name="Ohkuma M."/>
        </authorList>
    </citation>
    <scope>NUCLEOTIDE SEQUENCE [LARGE SCALE GENOMIC DNA]</scope>
    <source>
        <strain evidence="5">JCM 9140</strain>
    </source>
</reference>
<accession>W4Q109</accession>
<dbReference type="GO" id="GO:0006567">
    <property type="term" value="P:L-threonine catabolic process"/>
    <property type="evidence" value="ECO:0007669"/>
    <property type="project" value="TreeGrafter"/>
</dbReference>
<keyword evidence="3" id="KW-0663">Pyridoxal phosphate</keyword>
<evidence type="ECO:0000313" key="6">
    <source>
        <dbReference type="Proteomes" id="UP000018890"/>
    </source>
</evidence>
<dbReference type="Proteomes" id="UP000018890">
    <property type="component" value="Unassembled WGS sequence"/>
</dbReference>
<evidence type="ECO:0000256" key="3">
    <source>
        <dbReference type="ARBA" id="ARBA00022898"/>
    </source>
</evidence>
<dbReference type="Gene3D" id="3.40.640.10">
    <property type="entry name" value="Type I PLP-dependent aspartate aminotransferase-like (Major domain)"/>
    <property type="match status" value="1"/>
</dbReference>
<name>W4Q109_9BACI</name>
<dbReference type="PANTHER" id="PTHR48097">
    <property type="entry name" value="L-THREONINE ALDOLASE-RELATED"/>
    <property type="match status" value="1"/>
</dbReference>
<dbReference type="AlphaFoldDB" id="W4Q109"/>
<proteinExistence type="inferred from homology"/>
<dbReference type="Gene3D" id="3.90.1150.10">
    <property type="entry name" value="Aspartate Aminotransferase, domain 1"/>
    <property type="match status" value="1"/>
</dbReference>
<dbReference type="GO" id="GO:0005829">
    <property type="term" value="C:cytosol"/>
    <property type="evidence" value="ECO:0007669"/>
    <property type="project" value="TreeGrafter"/>
</dbReference>
<evidence type="ECO:0000313" key="5">
    <source>
        <dbReference type="EMBL" id="GAE25630.1"/>
    </source>
</evidence>
<dbReference type="STRING" id="1236970.JCM9140_1637"/>
<dbReference type="InterPro" id="IPR001597">
    <property type="entry name" value="ArAA_b-elim_lyase/Thr_aldolase"/>
</dbReference>
<gene>
    <name evidence="5" type="ORF">JCM9140_1637</name>
</gene>
<feature type="domain" description="Aromatic amino acid beta-eliminating lyase/threonine aldolase" evidence="4">
    <location>
        <begin position="2"/>
        <end position="142"/>
    </location>
</feature>
<keyword evidence="6" id="KW-1185">Reference proteome</keyword>
<protein>
    <submittedName>
        <fullName evidence="5">Low-specificity L-threonine aldolase</fullName>
    </submittedName>
</protein>
<dbReference type="InterPro" id="IPR015421">
    <property type="entry name" value="PyrdxlP-dep_Trfase_major"/>
</dbReference>
<dbReference type="GO" id="GO:0008732">
    <property type="term" value="F:L-allo-threonine aldolase activity"/>
    <property type="evidence" value="ECO:0007669"/>
    <property type="project" value="TreeGrafter"/>
</dbReference>
<dbReference type="SUPFAM" id="SSF53383">
    <property type="entry name" value="PLP-dependent transferases"/>
    <property type="match status" value="1"/>
</dbReference>
<dbReference type="GO" id="GO:0006545">
    <property type="term" value="P:glycine biosynthetic process"/>
    <property type="evidence" value="ECO:0007669"/>
    <property type="project" value="TreeGrafter"/>
</dbReference>
<comment type="similarity">
    <text evidence="2">Belongs to the threonine aldolase family.</text>
</comment>
<organism evidence="5 6">
    <name type="scientific">Halalkalibacter wakoensis JCM 9140</name>
    <dbReference type="NCBI Taxonomy" id="1236970"/>
    <lineage>
        <taxon>Bacteria</taxon>
        <taxon>Bacillati</taxon>
        <taxon>Bacillota</taxon>
        <taxon>Bacilli</taxon>
        <taxon>Bacillales</taxon>
        <taxon>Bacillaceae</taxon>
        <taxon>Halalkalibacter</taxon>
    </lineage>
</organism>
<evidence type="ECO:0000256" key="2">
    <source>
        <dbReference type="ARBA" id="ARBA00006966"/>
    </source>
</evidence>
<dbReference type="InterPro" id="IPR015422">
    <property type="entry name" value="PyrdxlP-dep_Trfase_small"/>
</dbReference>
<sequence>MPVSNMEAVYKVAKENQVPVHLDGARLFNAAVAERKLVKDYTQYTSTVQICLSKGLGAPVGSIIAGSESFIEKARKWRKRLGGGLRQAGVLAAPGIIALTDMVERLEDDHIHAKRLANGIRNIEGLSVINKVDTNIILVDTSEKGLSSKVYIERLKEKGVRAVSFGPTTVRLTTHHQVTKEQIDKVLFVMQGI</sequence>
<dbReference type="EMBL" id="BAUT01000012">
    <property type="protein sequence ID" value="GAE25630.1"/>
    <property type="molecule type" value="Genomic_DNA"/>
</dbReference>
<dbReference type="PANTHER" id="PTHR48097:SF9">
    <property type="entry name" value="L-THREONINE ALDOLASE"/>
    <property type="match status" value="1"/>
</dbReference>
<evidence type="ECO:0000259" key="4">
    <source>
        <dbReference type="Pfam" id="PF01212"/>
    </source>
</evidence>
<comment type="cofactor">
    <cofactor evidence="1">
        <name>pyridoxal 5'-phosphate</name>
        <dbReference type="ChEBI" id="CHEBI:597326"/>
    </cofactor>
</comment>
<comment type="caution">
    <text evidence="5">The sequence shown here is derived from an EMBL/GenBank/DDBJ whole genome shotgun (WGS) entry which is preliminary data.</text>
</comment>
<dbReference type="Pfam" id="PF01212">
    <property type="entry name" value="Beta_elim_lyase"/>
    <property type="match status" value="1"/>
</dbReference>
<dbReference type="InterPro" id="IPR015424">
    <property type="entry name" value="PyrdxlP-dep_Trfase"/>
</dbReference>
<evidence type="ECO:0000256" key="1">
    <source>
        <dbReference type="ARBA" id="ARBA00001933"/>
    </source>
</evidence>